<comment type="caution">
    <text evidence="1">The sequence shown here is derived from an EMBL/GenBank/DDBJ whole genome shotgun (WGS) entry which is preliminary data.</text>
</comment>
<evidence type="ECO:0000313" key="2">
    <source>
        <dbReference type="Proteomes" id="UP000298111"/>
    </source>
</evidence>
<organism evidence="1 2">
    <name type="scientific">Streptomyces albus</name>
    <dbReference type="NCBI Taxonomy" id="1888"/>
    <lineage>
        <taxon>Bacteria</taxon>
        <taxon>Bacillati</taxon>
        <taxon>Actinomycetota</taxon>
        <taxon>Actinomycetes</taxon>
        <taxon>Kitasatosporales</taxon>
        <taxon>Streptomycetaceae</taxon>
        <taxon>Streptomyces</taxon>
    </lineage>
</organism>
<proteinExistence type="predicted"/>
<gene>
    <name evidence="1" type="ORF">D8771_21410</name>
</gene>
<accession>A0A8H1L9Y9</accession>
<evidence type="ECO:0000313" key="1">
    <source>
        <dbReference type="EMBL" id="TGG80378.1"/>
    </source>
</evidence>
<dbReference type="AlphaFoldDB" id="A0A8H1L9Y9"/>
<dbReference type="EMBL" id="RCIY01000069">
    <property type="protein sequence ID" value="TGG80378.1"/>
    <property type="molecule type" value="Genomic_DNA"/>
</dbReference>
<sequence length="151" mass="17114">MPEIDVTQLRTMYVFSPERSEEWDGFFEQLPEALQERRAGEFVRVDRYDSGPGPLGTWMTFGFTLDEEIFECSARPSPPGVAIKEATSADAATFVTWLRSRVVPTEASLTFNTEWGLEEDIPDQELSHASPSDAVHLFEEHLREVVVTTDE</sequence>
<dbReference type="Proteomes" id="UP000298111">
    <property type="component" value="Unassembled WGS sequence"/>
</dbReference>
<reference evidence="1 2" key="1">
    <citation type="submission" date="2018-10" db="EMBL/GenBank/DDBJ databases">
        <title>Isolation of pseudouridimycin from Streptomyces albus DSM 40763.</title>
        <authorList>
            <person name="Rosenqvist P."/>
            <person name="Metsae-Ketelae M."/>
            <person name="Virta P."/>
        </authorList>
    </citation>
    <scope>NUCLEOTIDE SEQUENCE [LARGE SCALE GENOMIC DNA]</scope>
    <source>
        <strain evidence="1 2">DSM 40763</strain>
    </source>
</reference>
<protein>
    <submittedName>
        <fullName evidence="1">Uncharacterized protein</fullName>
    </submittedName>
</protein>
<name>A0A8H1L9Y9_9ACTN</name>
<dbReference type="RefSeq" id="WP_135567296.1">
    <property type="nucleotide sequence ID" value="NZ_BNEJ01000031.1"/>
</dbReference>
<dbReference type="GeneID" id="75180858"/>